<evidence type="ECO:0000256" key="1">
    <source>
        <dbReference type="ARBA" id="ARBA00010820"/>
    </source>
</evidence>
<proteinExistence type="inferred from homology"/>
<dbReference type="Proteomes" id="UP001168877">
    <property type="component" value="Unassembled WGS sequence"/>
</dbReference>
<gene>
    <name evidence="4" type="ORF">LWI29_020444</name>
</gene>
<dbReference type="PANTHER" id="PTHR31662">
    <property type="entry name" value="BNAANNG10740D PROTEIN-RELATED"/>
    <property type="match status" value="1"/>
</dbReference>
<evidence type="ECO:0000256" key="2">
    <source>
        <dbReference type="SAM" id="MobiDB-lite"/>
    </source>
</evidence>
<sequence length="375" mass="45115">MATAIGEEQLQSHDDDDEQSKEEDDKKENPDGDELLQMTNDVYIQIRLLRGVLDYYQHNKLYPHDHNPNSLPDFFNNWLRDNFLAGDFRELIHNLREKFQSEEVSEKKVEEKKKKKKEDQIQILACMIEYYISEQSYPFQEFQHYKVFYKKWLHLDRYSSKVFLITIYGLKMEYNNLVGKNKGNDLVFSSIEDLLFFNLSDIIWGSDQGELSQVEDDMKFLAAMIDYYIRKWRYPSEETEKIERLKTNYKKGVQKIRDKELIFLTVDDLLLFKLSEFIWGFEEPSRQVEVDKKILAAMVDYYTSEWKNPLENLIDFHKNRLKMEISLSQCSETIHRFKRKYKEQQVQKKNKDLVLDDLDDIQLFKLSEDLWGSEK</sequence>
<reference evidence="4" key="1">
    <citation type="journal article" date="2022" name="Plant J.">
        <title>Strategies of tolerance reflected in two North American maple genomes.</title>
        <authorList>
            <person name="McEvoy S.L."/>
            <person name="Sezen U.U."/>
            <person name="Trouern-Trend A."/>
            <person name="McMahon S.M."/>
            <person name="Schaberg P.G."/>
            <person name="Yang J."/>
            <person name="Wegrzyn J.L."/>
            <person name="Swenson N.G."/>
        </authorList>
    </citation>
    <scope>NUCLEOTIDE SEQUENCE</scope>
    <source>
        <strain evidence="4">NS2018</strain>
    </source>
</reference>
<dbReference type="InterPro" id="IPR053932">
    <property type="entry name" value="GeBP-like_DBD"/>
</dbReference>
<feature type="region of interest" description="Disordered" evidence="2">
    <location>
        <begin position="1"/>
        <end position="35"/>
    </location>
</feature>
<organism evidence="4 5">
    <name type="scientific">Acer saccharum</name>
    <name type="common">Sugar maple</name>
    <dbReference type="NCBI Taxonomy" id="4024"/>
    <lineage>
        <taxon>Eukaryota</taxon>
        <taxon>Viridiplantae</taxon>
        <taxon>Streptophyta</taxon>
        <taxon>Embryophyta</taxon>
        <taxon>Tracheophyta</taxon>
        <taxon>Spermatophyta</taxon>
        <taxon>Magnoliopsida</taxon>
        <taxon>eudicotyledons</taxon>
        <taxon>Gunneridae</taxon>
        <taxon>Pentapetalae</taxon>
        <taxon>rosids</taxon>
        <taxon>malvids</taxon>
        <taxon>Sapindales</taxon>
        <taxon>Sapindaceae</taxon>
        <taxon>Hippocastanoideae</taxon>
        <taxon>Acereae</taxon>
        <taxon>Acer</taxon>
    </lineage>
</organism>
<evidence type="ECO:0000259" key="3">
    <source>
        <dbReference type="Pfam" id="PF04504"/>
    </source>
</evidence>
<keyword evidence="5" id="KW-1185">Reference proteome</keyword>
<name>A0AA39T574_ACESA</name>
<evidence type="ECO:0000313" key="4">
    <source>
        <dbReference type="EMBL" id="KAK0601008.1"/>
    </source>
</evidence>
<comment type="caution">
    <text evidence="4">The sequence shown here is derived from an EMBL/GenBank/DDBJ whole genome shotgun (WGS) entry which is preliminary data.</text>
</comment>
<dbReference type="AlphaFoldDB" id="A0AA39T574"/>
<protein>
    <recommendedName>
        <fullName evidence="3">Glabrous enhancer-binding protein-like DBD domain-containing protein</fullName>
    </recommendedName>
</protein>
<dbReference type="GO" id="GO:0006355">
    <property type="term" value="P:regulation of DNA-templated transcription"/>
    <property type="evidence" value="ECO:0007669"/>
    <property type="project" value="InterPro"/>
</dbReference>
<accession>A0AA39T574</accession>
<comment type="similarity">
    <text evidence="1">Belongs to the GeBP family.</text>
</comment>
<feature type="domain" description="Glabrous enhancer-binding protein-like DBD" evidence="3">
    <location>
        <begin position="293"/>
        <end position="372"/>
    </location>
</feature>
<dbReference type="EMBL" id="JAUESC010000003">
    <property type="protein sequence ID" value="KAK0601008.1"/>
    <property type="molecule type" value="Genomic_DNA"/>
</dbReference>
<evidence type="ECO:0000313" key="5">
    <source>
        <dbReference type="Proteomes" id="UP001168877"/>
    </source>
</evidence>
<reference evidence="4" key="2">
    <citation type="submission" date="2023-06" db="EMBL/GenBank/DDBJ databases">
        <authorList>
            <person name="Swenson N.G."/>
            <person name="Wegrzyn J.L."/>
            <person name="Mcevoy S.L."/>
        </authorList>
    </citation>
    <scope>NUCLEOTIDE SEQUENCE</scope>
    <source>
        <strain evidence="4">NS2018</strain>
        <tissue evidence="4">Leaf</tissue>
    </source>
</reference>
<dbReference type="InterPro" id="IPR007592">
    <property type="entry name" value="GEBP"/>
</dbReference>
<dbReference type="PANTHER" id="PTHR31662:SF33">
    <property type="entry name" value="DNA-BINDING STOREKEEPER PROTEIN TRANSCRIPTIONAL REGULATOR-LIKE PROTEIN"/>
    <property type="match status" value="1"/>
</dbReference>
<dbReference type="Pfam" id="PF04504">
    <property type="entry name" value="GeBP-like_DBD"/>
    <property type="match status" value="2"/>
</dbReference>
<dbReference type="GO" id="GO:0005634">
    <property type="term" value="C:nucleus"/>
    <property type="evidence" value="ECO:0007669"/>
    <property type="project" value="TreeGrafter"/>
</dbReference>
<feature type="domain" description="Glabrous enhancer-binding protein-like DBD" evidence="3">
    <location>
        <begin position="117"/>
        <end position="205"/>
    </location>
</feature>